<keyword evidence="1" id="KW-0812">Transmembrane</keyword>
<dbReference type="EMBL" id="AHFK01000018">
    <property type="protein sequence ID" value="EOQ19753.1"/>
    <property type="molecule type" value="Genomic_DNA"/>
</dbReference>
<organism evidence="2 3">
    <name type="scientific">Bacillus cereus VD184</name>
    <dbReference type="NCBI Taxonomy" id="1053242"/>
    <lineage>
        <taxon>Bacteria</taxon>
        <taxon>Bacillati</taxon>
        <taxon>Bacillota</taxon>
        <taxon>Bacilli</taxon>
        <taxon>Bacillales</taxon>
        <taxon>Bacillaceae</taxon>
        <taxon>Bacillus</taxon>
        <taxon>Bacillus cereus group</taxon>
    </lineage>
</organism>
<comment type="caution">
    <text evidence="2">The sequence shown here is derived from an EMBL/GenBank/DDBJ whole genome shotgun (WGS) entry which is preliminary data.</text>
</comment>
<keyword evidence="1" id="KW-0472">Membrane</keyword>
<sequence>MKETAEFIGVIICLWFIITVFGFLLFNTNLEE</sequence>
<protein>
    <submittedName>
        <fullName evidence="2">Uncharacterized protein</fullName>
    </submittedName>
</protein>
<proteinExistence type="predicted"/>
<name>A0A9W5RBP5_BACCE</name>
<evidence type="ECO:0000313" key="2">
    <source>
        <dbReference type="EMBL" id="EOQ19753.1"/>
    </source>
</evidence>
<reference evidence="2 3" key="1">
    <citation type="submission" date="2012-12" db="EMBL/GenBank/DDBJ databases">
        <title>The Genome Sequence of Bacillus cereus VD184.</title>
        <authorList>
            <consortium name="The Broad Institute Genome Sequencing Platform"/>
            <consortium name="The Broad Institute Genome Sequencing Center for Infectious Disease"/>
            <person name="Feldgarden M."/>
            <person name="Van der Auwera G.A."/>
            <person name="Mahillon J."/>
            <person name="Duprez V."/>
            <person name="Timmery S."/>
            <person name="Mattelet C."/>
            <person name="Dierick K."/>
            <person name="Sun M."/>
            <person name="Yu Z."/>
            <person name="Zhu L."/>
            <person name="Hu X."/>
            <person name="Shank E.B."/>
            <person name="Swiecicka I."/>
            <person name="Hansen B.M."/>
            <person name="Andrup L."/>
            <person name="Walker B."/>
            <person name="Young S.K."/>
            <person name="Zeng Q."/>
            <person name="Gargeya S."/>
            <person name="Fitzgerald M."/>
            <person name="Haas B."/>
            <person name="Abouelleil A."/>
            <person name="Alvarado L."/>
            <person name="Arachchi H.M."/>
            <person name="Berlin A.M."/>
            <person name="Chapman S.B."/>
            <person name="Dewar J."/>
            <person name="Goldberg J."/>
            <person name="Griggs A."/>
            <person name="Gujja S."/>
            <person name="Hansen M."/>
            <person name="Howarth C."/>
            <person name="Imamovic A."/>
            <person name="Larimer J."/>
            <person name="McCowan C."/>
            <person name="Murphy C."/>
            <person name="Neiman D."/>
            <person name="Pearson M."/>
            <person name="Priest M."/>
            <person name="Roberts A."/>
            <person name="Saif S."/>
            <person name="Shea T."/>
            <person name="Sisk P."/>
            <person name="Sykes S."/>
            <person name="Wortman J."/>
            <person name="Nusbaum C."/>
            <person name="Birren B."/>
        </authorList>
    </citation>
    <scope>NUCLEOTIDE SEQUENCE [LARGE SCALE GENOMIC DNA]</scope>
    <source>
        <strain evidence="2 3">VD184</strain>
    </source>
</reference>
<accession>A0A9W5RBP5</accession>
<keyword evidence="1" id="KW-1133">Transmembrane helix</keyword>
<dbReference type="Proteomes" id="UP000014028">
    <property type="component" value="Unassembled WGS sequence"/>
</dbReference>
<feature type="transmembrane region" description="Helical" evidence="1">
    <location>
        <begin position="7"/>
        <end position="26"/>
    </location>
</feature>
<evidence type="ECO:0000256" key="1">
    <source>
        <dbReference type="SAM" id="Phobius"/>
    </source>
</evidence>
<evidence type="ECO:0000313" key="3">
    <source>
        <dbReference type="Proteomes" id="UP000014028"/>
    </source>
</evidence>
<dbReference type="AlphaFoldDB" id="A0A9W5RBP5"/>
<gene>
    <name evidence="2" type="ORF">IKC_04227</name>
</gene>